<organism evidence="1 2">
    <name type="scientific">Rhizophagus irregularis</name>
    <dbReference type="NCBI Taxonomy" id="588596"/>
    <lineage>
        <taxon>Eukaryota</taxon>
        <taxon>Fungi</taxon>
        <taxon>Fungi incertae sedis</taxon>
        <taxon>Mucoromycota</taxon>
        <taxon>Glomeromycotina</taxon>
        <taxon>Glomeromycetes</taxon>
        <taxon>Glomerales</taxon>
        <taxon>Glomeraceae</taxon>
        <taxon>Rhizophagus</taxon>
    </lineage>
</organism>
<evidence type="ECO:0008006" key="3">
    <source>
        <dbReference type="Google" id="ProtNLM"/>
    </source>
</evidence>
<reference evidence="1 2" key="1">
    <citation type="submission" date="2015-10" db="EMBL/GenBank/DDBJ databases">
        <title>Genome analyses suggest a sexual origin of heterokaryosis in a supposedly ancient asexual fungus.</title>
        <authorList>
            <person name="Ropars J."/>
            <person name="Sedzielewska K."/>
            <person name="Noel J."/>
            <person name="Charron P."/>
            <person name="Farinelli L."/>
            <person name="Marton T."/>
            <person name="Kruger M."/>
            <person name="Pelin A."/>
            <person name="Brachmann A."/>
            <person name="Corradi N."/>
        </authorList>
    </citation>
    <scope>NUCLEOTIDE SEQUENCE [LARGE SCALE GENOMIC DNA]</scope>
    <source>
        <strain evidence="1 2">A4</strain>
    </source>
</reference>
<dbReference type="AlphaFoldDB" id="A0A2I1HLQ1"/>
<dbReference type="EMBL" id="LLXI01003762">
    <property type="protein sequence ID" value="PKY59785.1"/>
    <property type="molecule type" value="Genomic_DNA"/>
</dbReference>
<proteinExistence type="predicted"/>
<evidence type="ECO:0000313" key="2">
    <source>
        <dbReference type="Proteomes" id="UP000234323"/>
    </source>
</evidence>
<accession>A0A2I1HLQ1</accession>
<dbReference type="InterPro" id="IPR011009">
    <property type="entry name" value="Kinase-like_dom_sf"/>
</dbReference>
<keyword evidence="2" id="KW-1185">Reference proteome</keyword>
<sequence>MTVSFTQQSCSLKGNTLGLAGTRKVWNSLTGLHDNLDKMLELDHEIDIGEIKRVHRVLLKDTSKENVEFIDGRIQRAAYSYETKPDSELIIKSVLEHFTYLQLRNSFRGYDNYRYTKQIPFIACSRNHRNYGMTGFKRYADTKRYADKPLKIIYGNLPYVAPEVIVGREYTFASDIYSIVIPYVGN</sequence>
<dbReference type="VEuPathDB" id="FungiDB:RhiirA1_463272"/>
<evidence type="ECO:0000313" key="1">
    <source>
        <dbReference type="EMBL" id="PKY59785.1"/>
    </source>
</evidence>
<protein>
    <recommendedName>
        <fullName evidence="3">Protein kinase domain-containing protein</fullName>
    </recommendedName>
</protein>
<dbReference type="Gene3D" id="1.10.510.10">
    <property type="entry name" value="Transferase(Phosphotransferase) domain 1"/>
    <property type="match status" value="1"/>
</dbReference>
<name>A0A2I1HLQ1_9GLOM</name>
<dbReference type="SUPFAM" id="SSF56112">
    <property type="entry name" value="Protein kinase-like (PK-like)"/>
    <property type="match status" value="1"/>
</dbReference>
<dbReference type="Proteomes" id="UP000234323">
    <property type="component" value="Unassembled WGS sequence"/>
</dbReference>
<gene>
    <name evidence="1" type="ORF">RhiirA4_482815</name>
</gene>
<comment type="caution">
    <text evidence="1">The sequence shown here is derived from an EMBL/GenBank/DDBJ whole genome shotgun (WGS) entry which is preliminary data.</text>
</comment>